<evidence type="ECO:0000313" key="3">
    <source>
        <dbReference type="EMBL" id="MBA8795915.1"/>
    </source>
</evidence>
<gene>
    <name evidence="3" type="ORF">FHX74_003556</name>
</gene>
<keyword evidence="4" id="KW-1185">Reference proteome</keyword>
<protein>
    <submittedName>
        <fullName evidence="3">Uncharacterized protein with FMN-binding domain</fullName>
    </submittedName>
</protein>
<dbReference type="InterPro" id="IPR007329">
    <property type="entry name" value="FMN-bd"/>
</dbReference>
<feature type="region of interest" description="Disordered" evidence="1">
    <location>
        <begin position="40"/>
        <end position="80"/>
    </location>
</feature>
<dbReference type="Gene3D" id="3.90.1010.20">
    <property type="match status" value="1"/>
</dbReference>
<evidence type="ECO:0000313" key="4">
    <source>
        <dbReference type="Proteomes" id="UP000523079"/>
    </source>
</evidence>
<dbReference type="SMART" id="SM00900">
    <property type="entry name" value="FMN_bind"/>
    <property type="match status" value="1"/>
</dbReference>
<dbReference type="GO" id="GO:0010181">
    <property type="term" value="F:FMN binding"/>
    <property type="evidence" value="ECO:0007669"/>
    <property type="project" value="InterPro"/>
</dbReference>
<comment type="caution">
    <text evidence="3">The sequence shown here is derived from an EMBL/GenBank/DDBJ whole genome shotgun (WGS) entry which is preliminary data.</text>
</comment>
<dbReference type="Pfam" id="PF04205">
    <property type="entry name" value="FMN_bind"/>
    <property type="match status" value="1"/>
</dbReference>
<dbReference type="RefSeq" id="WP_182561516.1">
    <property type="nucleotide sequence ID" value="NZ_JACGWT010000006.1"/>
</dbReference>
<feature type="domain" description="FMN-binding" evidence="2">
    <location>
        <begin position="88"/>
        <end position="166"/>
    </location>
</feature>
<accession>A0A7W3P7F3</accession>
<evidence type="ECO:0000256" key="1">
    <source>
        <dbReference type="SAM" id="MobiDB-lite"/>
    </source>
</evidence>
<feature type="compositionally biased region" description="Low complexity" evidence="1">
    <location>
        <begin position="41"/>
        <end position="78"/>
    </location>
</feature>
<dbReference type="EMBL" id="JACGWT010000006">
    <property type="protein sequence ID" value="MBA8795915.1"/>
    <property type="molecule type" value="Genomic_DNA"/>
</dbReference>
<proteinExistence type="predicted"/>
<reference evidence="3 4" key="1">
    <citation type="submission" date="2020-07" db="EMBL/GenBank/DDBJ databases">
        <title>Sequencing the genomes of 1000 actinobacteria strains.</title>
        <authorList>
            <person name="Klenk H.-P."/>
        </authorList>
    </citation>
    <scope>NUCLEOTIDE SEQUENCE [LARGE SCALE GENOMIC DNA]</scope>
    <source>
        <strain evidence="3 4">DSM 100723</strain>
    </source>
</reference>
<evidence type="ECO:0000259" key="2">
    <source>
        <dbReference type="SMART" id="SM00900"/>
    </source>
</evidence>
<organism evidence="3 4">
    <name type="scientific">Microlunatus kandeliicorticis</name>
    <dbReference type="NCBI Taxonomy" id="1759536"/>
    <lineage>
        <taxon>Bacteria</taxon>
        <taxon>Bacillati</taxon>
        <taxon>Actinomycetota</taxon>
        <taxon>Actinomycetes</taxon>
        <taxon>Propionibacteriales</taxon>
        <taxon>Propionibacteriaceae</taxon>
        <taxon>Microlunatus</taxon>
    </lineage>
</organism>
<sequence>MRRIVIWLASTVTILVLIFGYHTSTNRTASVGVPSATAPVTPGGATSGAPSGAPSGGASSPSGASPTPSATSSGSAASKSYTGAEAQTQWGIVQVRITVTAGKITAVDVPEYPNENPRDAQINAYALPTLVQETLTAQNAEIDMVSGATVTSGGYLQSLQSALDQAGLS</sequence>
<name>A0A7W3P7F3_9ACTN</name>
<dbReference type="AlphaFoldDB" id="A0A7W3P7F3"/>
<dbReference type="GO" id="GO:0016020">
    <property type="term" value="C:membrane"/>
    <property type="evidence" value="ECO:0007669"/>
    <property type="project" value="InterPro"/>
</dbReference>
<dbReference type="Proteomes" id="UP000523079">
    <property type="component" value="Unassembled WGS sequence"/>
</dbReference>